<proteinExistence type="predicted"/>
<sequence>MAGRTSHLITATFILVLSFLPSTAIVPAPDQCWADRIFAFSGYSSNCNVTKQCVKEADLLKEATEECGQPPEKHSFRESCGLGHYFAIDYTCCAAYQCGSFRVPT</sequence>
<feature type="chain" id="PRO_5009314109" evidence="1">
    <location>
        <begin position="25"/>
        <end position="105"/>
    </location>
</feature>
<organism evidence="2 3">
    <name type="scientific">Steinernema glaseri</name>
    <dbReference type="NCBI Taxonomy" id="37863"/>
    <lineage>
        <taxon>Eukaryota</taxon>
        <taxon>Metazoa</taxon>
        <taxon>Ecdysozoa</taxon>
        <taxon>Nematoda</taxon>
        <taxon>Chromadorea</taxon>
        <taxon>Rhabditida</taxon>
        <taxon>Tylenchina</taxon>
        <taxon>Panagrolaimomorpha</taxon>
        <taxon>Strongyloidoidea</taxon>
        <taxon>Steinernematidae</taxon>
        <taxon>Steinernema</taxon>
    </lineage>
</organism>
<evidence type="ECO:0000256" key="1">
    <source>
        <dbReference type="SAM" id="SignalP"/>
    </source>
</evidence>
<accession>A0A1I7ZZZ4</accession>
<evidence type="ECO:0000313" key="2">
    <source>
        <dbReference type="Proteomes" id="UP000095287"/>
    </source>
</evidence>
<keyword evidence="1" id="KW-0732">Signal</keyword>
<keyword evidence="2" id="KW-1185">Reference proteome</keyword>
<reference evidence="3" key="1">
    <citation type="submission" date="2016-11" db="UniProtKB">
        <authorList>
            <consortium name="WormBaseParasite"/>
        </authorList>
    </citation>
    <scope>IDENTIFICATION</scope>
</reference>
<dbReference type="WBParaSite" id="L893_g31496.t1">
    <property type="protein sequence ID" value="L893_g31496.t1"/>
    <property type="gene ID" value="L893_g31496"/>
</dbReference>
<dbReference type="Proteomes" id="UP000095287">
    <property type="component" value="Unplaced"/>
</dbReference>
<feature type="signal peptide" evidence="1">
    <location>
        <begin position="1"/>
        <end position="24"/>
    </location>
</feature>
<evidence type="ECO:0000313" key="3">
    <source>
        <dbReference type="WBParaSite" id="L893_g31496.t1"/>
    </source>
</evidence>
<protein>
    <submittedName>
        <fullName evidence="3">Activin_recp domain-containing protein</fullName>
    </submittedName>
</protein>
<name>A0A1I7ZZZ4_9BILA</name>
<dbReference type="AlphaFoldDB" id="A0A1I7ZZZ4"/>